<evidence type="ECO:0000313" key="3">
    <source>
        <dbReference type="Proteomes" id="UP000567179"/>
    </source>
</evidence>
<comment type="caution">
    <text evidence="2">The sequence shown here is derived from an EMBL/GenBank/DDBJ whole genome shotgun (WGS) entry which is preliminary data.</text>
</comment>
<feature type="transmembrane region" description="Helical" evidence="1">
    <location>
        <begin position="6"/>
        <end position="23"/>
    </location>
</feature>
<reference evidence="2 3" key="1">
    <citation type="journal article" date="2020" name="ISME J.">
        <title>Uncovering the hidden diversity of litter-decomposition mechanisms in mushroom-forming fungi.</title>
        <authorList>
            <person name="Floudas D."/>
            <person name="Bentzer J."/>
            <person name="Ahren D."/>
            <person name="Johansson T."/>
            <person name="Persson P."/>
            <person name="Tunlid A."/>
        </authorList>
    </citation>
    <scope>NUCLEOTIDE SEQUENCE [LARGE SCALE GENOMIC DNA]</scope>
    <source>
        <strain evidence="2 3">CBS 101986</strain>
    </source>
</reference>
<name>A0A8H5BNJ7_9AGAR</name>
<keyword evidence="3" id="KW-1185">Reference proteome</keyword>
<evidence type="ECO:0000256" key="1">
    <source>
        <dbReference type="SAM" id="Phobius"/>
    </source>
</evidence>
<evidence type="ECO:0000313" key="2">
    <source>
        <dbReference type="EMBL" id="KAF5326690.1"/>
    </source>
</evidence>
<keyword evidence="1" id="KW-1133">Transmembrane helix</keyword>
<gene>
    <name evidence="2" type="ORF">D9619_005069</name>
</gene>
<protein>
    <submittedName>
        <fullName evidence="2">Uncharacterized protein</fullName>
    </submittedName>
</protein>
<dbReference type="AlphaFoldDB" id="A0A8H5BNJ7"/>
<keyword evidence="1" id="KW-0472">Membrane</keyword>
<accession>A0A8H5BNJ7</accession>
<dbReference type="Proteomes" id="UP000567179">
    <property type="component" value="Unassembled WGS sequence"/>
</dbReference>
<proteinExistence type="predicted"/>
<keyword evidence="1" id="KW-0812">Transmembrane</keyword>
<organism evidence="2 3">
    <name type="scientific">Psilocybe cf. subviscida</name>
    <dbReference type="NCBI Taxonomy" id="2480587"/>
    <lineage>
        <taxon>Eukaryota</taxon>
        <taxon>Fungi</taxon>
        <taxon>Dikarya</taxon>
        <taxon>Basidiomycota</taxon>
        <taxon>Agaricomycotina</taxon>
        <taxon>Agaricomycetes</taxon>
        <taxon>Agaricomycetidae</taxon>
        <taxon>Agaricales</taxon>
        <taxon>Agaricineae</taxon>
        <taxon>Strophariaceae</taxon>
        <taxon>Psilocybe</taxon>
    </lineage>
</organism>
<dbReference type="EMBL" id="JAACJJ010000014">
    <property type="protein sequence ID" value="KAF5326690.1"/>
    <property type="molecule type" value="Genomic_DNA"/>
</dbReference>
<sequence>MGPLAGAFGALVGICAVFLLYRWRKQQKRRQAHTLHPEPFDATVKGVDRSPEKAAVKRGSLQKIAGELMTPEGPDVQYGNLNTSDLPSPTLVAVPSSQLEETQRELRQLREIVFGLRVANNDNVHAAFDTESVDTAFTPPPEYATERGFSMPIIQNETA</sequence>